<dbReference type="Proteomes" id="UP000176774">
    <property type="component" value="Unassembled WGS sequence"/>
</dbReference>
<keyword evidence="1" id="KW-1133">Transmembrane helix</keyword>
<feature type="transmembrane region" description="Helical" evidence="1">
    <location>
        <begin position="266"/>
        <end position="284"/>
    </location>
</feature>
<feature type="transmembrane region" description="Helical" evidence="1">
    <location>
        <begin position="343"/>
        <end position="366"/>
    </location>
</feature>
<reference evidence="2 3" key="1">
    <citation type="journal article" date="2016" name="Nat. Commun.">
        <title>Thousands of microbial genomes shed light on interconnected biogeochemical processes in an aquifer system.</title>
        <authorList>
            <person name="Anantharaman K."/>
            <person name="Brown C.T."/>
            <person name="Hug L.A."/>
            <person name="Sharon I."/>
            <person name="Castelle C.J."/>
            <person name="Probst A.J."/>
            <person name="Thomas B.C."/>
            <person name="Singh A."/>
            <person name="Wilkins M.J."/>
            <person name="Karaoz U."/>
            <person name="Brodie E.L."/>
            <person name="Williams K.H."/>
            <person name="Hubbard S.S."/>
            <person name="Banfield J.F."/>
        </authorList>
    </citation>
    <scope>NUCLEOTIDE SEQUENCE [LARGE SCALE GENOMIC DNA]</scope>
</reference>
<feature type="transmembrane region" description="Helical" evidence="1">
    <location>
        <begin position="296"/>
        <end position="323"/>
    </location>
</feature>
<evidence type="ECO:0000313" key="2">
    <source>
        <dbReference type="EMBL" id="OGZ73068.1"/>
    </source>
</evidence>
<keyword evidence="1" id="KW-0472">Membrane</keyword>
<organism evidence="2 3">
    <name type="scientific">Candidatus Staskawiczbacteria bacterium RIFCSPLOWO2_01_FULL_38_12b</name>
    <dbReference type="NCBI Taxonomy" id="1802214"/>
    <lineage>
        <taxon>Bacteria</taxon>
        <taxon>Candidatus Staskawicziibacteriota</taxon>
    </lineage>
</organism>
<sequence>MIKKSHFFYFLILFIVLVSCGFFITSGWQDPDFGWHVRTGELILQEGVPQQDWYSYTMPDFHWIDHEWLTDVLMYKVYSIYGFYFLLLVFLVLYTASFFIVAKPGQSFIDLALPIFFGYWATASFLGIRPQLLTVLFVAIVWRIINKFLNNNSKLIYFLPLLLVLWVNLHAGFFAGLCILLVVLCLEIFKKTGVIQKIPQLHFLNIKEQSYQKVVTIASVLAFSFFATVINPYGLRIYQEVFRTVGDNFLRFHILEWMPLISTSSLFIWLYISLFIFLCSITIIKFHRSLDVNDIIFSLLFLFLAFCNQRYFLIFVIFTIPVFGDLFLHARQEATSKSMSSSAWRIFLSVTGAIIFSFCIFATSFTNHTGFNAEYRLEKAVSFLKSVPLSENMLNEYNWGGYLIWKLPERKVFIDGRMPSWRQNNQFVFGDYIKIMEAQAGAKELLKKYDIKIIFLSKDKKDQAIKYITYQEKPKNQFSGMLQKYKWIFEKLGINYPSKSIYNLLIDSGWQTVYEDDIAIILTK</sequence>
<evidence type="ECO:0000313" key="3">
    <source>
        <dbReference type="Proteomes" id="UP000176774"/>
    </source>
</evidence>
<feature type="transmembrane region" description="Helical" evidence="1">
    <location>
        <begin position="7"/>
        <end position="28"/>
    </location>
</feature>
<comment type="caution">
    <text evidence="2">The sequence shown here is derived from an EMBL/GenBank/DDBJ whole genome shotgun (WGS) entry which is preliminary data.</text>
</comment>
<dbReference type="STRING" id="1802214.A2908_01965"/>
<gene>
    <name evidence="2" type="ORF">A2908_01965</name>
</gene>
<name>A0A1G2IFY6_9BACT</name>
<accession>A0A1G2IFY6</accession>
<evidence type="ECO:0008006" key="4">
    <source>
        <dbReference type="Google" id="ProtNLM"/>
    </source>
</evidence>
<feature type="transmembrane region" description="Helical" evidence="1">
    <location>
        <begin position="78"/>
        <end position="101"/>
    </location>
</feature>
<dbReference type="PROSITE" id="PS51257">
    <property type="entry name" value="PROKAR_LIPOPROTEIN"/>
    <property type="match status" value="1"/>
</dbReference>
<protein>
    <recommendedName>
        <fullName evidence="4">Glycosyltransferase RgtA/B/C/D-like domain-containing protein</fullName>
    </recommendedName>
</protein>
<feature type="transmembrane region" description="Helical" evidence="1">
    <location>
        <begin position="157"/>
        <end position="189"/>
    </location>
</feature>
<evidence type="ECO:0000256" key="1">
    <source>
        <dbReference type="SAM" id="Phobius"/>
    </source>
</evidence>
<dbReference type="AlphaFoldDB" id="A0A1G2IFY6"/>
<proteinExistence type="predicted"/>
<keyword evidence="1" id="KW-0812">Transmembrane</keyword>
<dbReference type="EMBL" id="MHPA01000016">
    <property type="protein sequence ID" value="OGZ73068.1"/>
    <property type="molecule type" value="Genomic_DNA"/>
</dbReference>
<feature type="transmembrane region" description="Helical" evidence="1">
    <location>
        <begin position="113"/>
        <end position="145"/>
    </location>
</feature>
<feature type="transmembrane region" description="Helical" evidence="1">
    <location>
        <begin position="210"/>
        <end position="230"/>
    </location>
</feature>